<evidence type="ECO:0000256" key="5">
    <source>
        <dbReference type="ARBA" id="ARBA00022960"/>
    </source>
</evidence>
<gene>
    <name evidence="9" type="ORF">SFMTTN_1508</name>
</gene>
<dbReference type="InterPro" id="IPR026034">
    <property type="entry name" value="MreD_proteobac"/>
</dbReference>
<evidence type="ECO:0000256" key="2">
    <source>
        <dbReference type="ARBA" id="ARBA00007776"/>
    </source>
</evidence>
<keyword evidence="3" id="KW-1003">Cell membrane</keyword>
<dbReference type="GO" id="GO:0008360">
    <property type="term" value="P:regulation of cell shape"/>
    <property type="evidence" value="ECO:0007669"/>
    <property type="project" value="UniProtKB-KW"/>
</dbReference>
<dbReference type="Pfam" id="PF04093">
    <property type="entry name" value="MreD"/>
    <property type="match status" value="1"/>
</dbReference>
<dbReference type="InterPro" id="IPR007227">
    <property type="entry name" value="Cell_shape_determining_MreD"/>
</dbReference>
<feature type="transmembrane region" description="Helical" evidence="8">
    <location>
        <begin position="142"/>
        <end position="160"/>
    </location>
</feature>
<dbReference type="PANTHER" id="PTHR37484">
    <property type="entry name" value="ROD SHAPE-DETERMINING PROTEIN MRED"/>
    <property type="match status" value="1"/>
</dbReference>
<keyword evidence="4 8" id="KW-0812">Transmembrane</keyword>
<dbReference type="PANTHER" id="PTHR37484:SF1">
    <property type="entry name" value="ROD SHAPE-DETERMINING PROTEIN MRED"/>
    <property type="match status" value="1"/>
</dbReference>
<keyword evidence="6 8" id="KW-1133">Transmembrane helix</keyword>
<comment type="caution">
    <text evidence="9">The sequence shown here is derived from an EMBL/GenBank/DDBJ whole genome shotgun (WGS) entry which is preliminary data.</text>
</comment>
<feature type="transmembrane region" description="Helical" evidence="8">
    <location>
        <begin position="12"/>
        <end position="33"/>
    </location>
</feature>
<dbReference type="EMBL" id="BGOW01000014">
    <property type="protein sequence ID" value="GBL45697.1"/>
    <property type="molecule type" value="Genomic_DNA"/>
</dbReference>
<accession>A0A401JDQ3</accession>
<evidence type="ECO:0000256" key="7">
    <source>
        <dbReference type="ARBA" id="ARBA00023136"/>
    </source>
</evidence>
<reference evidence="9 10" key="1">
    <citation type="journal article" date="2019" name="Front. Microbiol.">
        <title>Genomes of Neutrophilic Sulfur-Oxidizing Chemolithoautotrophs Representing 9 Proteobacterial Species From 8 Genera.</title>
        <authorList>
            <person name="Watanabe T."/>
            <person name="Kojima H."/>
            <person name="Umezawa K."/>
            <person name="Hori C."/>
            <person name="Takasuka T.E."/>
            <person name="Kato Y."/>
            <person name="Fukui M."/>
        </authorList>
    </citation>
    <scope>NUCLEOTIDE SEQUENCE [LARGE SCALE GENOMIC DNA]</scope>
    <source>
        <strain evidence="9 10">TTN</strain>
    </source>
</reference>
<evidence type="ECO:0000256" key="4">
    <source>
        <dbReference type="ARBA" id="ARBA00022692"/>
    </source>
</evidence>
<evidence type="ECO:0000256" key="1">
    <source>
        <dbReference type="ARBA" id="ARBA00004651"/>
    </source>
</evidence>
<sequence length="173" mass="18780">MTFATPKGPTMPVAASTLLIVISLLAGLALNLLPWMGTALWWRPDFLLVITLYWVVRQPRSVGMGVAWGLGLLTDMANGGVLGQHAMAYTVAAFGTLLLQRRILNFNLWQQALQILPLLLVEQLTSIVAATFAGHAFSGAEYFLAVPSGMLLWLPVSLLLQWPRQAPRAADAS</sequence>
<dbReference type="AlphaFoldDB" id="A0A401JDQ3"/>
<dbReference type="OrthoDB" id="5297408at2"/>
<dbReference type="PIRSF" id="PIRSF018472">
    <property type="entry name" value="MreD_proteobac"/>
    <property type="match status" value="1"/>
</dbReference>
<organism evidence="9 10">
    <name type="scientific">Sulfuriferula multivorans</name>
    <dbReference type="NCBI Taxonomy" id="1559896"/>
    <lineage>
        <taxon>Bacteria</taxon>
        <taxon>Pseudomonadati</taxon>
        <taxon>Pseudomonadota</taxon>
        <taxon>Betaproteobacteria</taxon>
        <taxon>Nitrosomonadales</taxon>
        <taxon>Sulfuricellaceae</taxon>
        <taxon>Sulfuriferula</taxon>
    </lineage>
</organism>
<dbReference type="GO" id="GO:0005886">
    <property type="term" value="C:plasma membrane"/>
    <property type="evidence" value="ECO:0007669"/>
    <property type="project" value="UniProtKB-SubCell"/>
</dbReference>
<evidence type="ECO:0000313" key="10">
    <source>
        <dbReference type="Proteomes" id="UP000286806"/>
    </source>
</evidence>
<keyword evidence="7 8" id="KW-0472">Membrane</keyword>
<dbReference type="NCBIfam" id="TIGR03426">
    <property type="entry name" value="shape_MreD"/>
    <property type="match status" value="1"/>
</dbReference>
<evidence type="ECO:0000256" key="3">
    <source>
        <dbReference type="ARBA" id="ARBA00022475"/>
    </source>
</evidence>
<name>A0A401JDQ3_9PROT</name>
<keyword evidence="5" id="KW-0133">Cell shape</keyword>
<dbReference type="RefSeq" id="WP_124704504.1">
    <property type="nucleotide sequence ID" value="NZ_BGOW01000014.1"/>
</dbReference>
<comment type="similarity">
    <text evidence="2">Belongs to the MreD family.</text>
</comment>
<evidence type="ECO:0000256" key="6">
    <source>
        <dbReference type="ARBA" id="ARBA00022989"/>
    </source>
</evidence>
<feature type="transmembrane region" description="Helical" evidence="8">
    <location>
        <begin position="112"/>
        <end position="136"/>
    </location>
</feature>
<comment type="subcellular location">
    <subcellularLocation>
        <location evidence="1">Cell membrane</location>
        <topology evidence="1">Multi-pass membrane protein</topology>
    </subcellularLocation>
</comment>
<evidence type="ECO:0000313" key="9">
    <source>
        <dbReference type="EMBL" id="GBL45697.1"/>
    </source>
</evidence>
<proteinExistence type="inferred from homology"/>
<evidence type="ECO:0000256" key="8">
    <source>
        <dbReference type="SAM" id="Phobius"/>
    </source>
</evidence>
<keyword evidence="10" id="KW-1185">Reference proteome</keyword>
<feature type="transmembrane region" description="Helical" evidence="8">
    <location>
        <begin position="76"/>
        <end position="100"/>
    </location>
</feature>
<dbReference type="Proteomes" id="UP000286806">
    <property type="component" value="Unassembled WGS sequence"/>
</dbReference>
<feature type="transmembrane region" description="Helical" evidence="8">
    <location>
        <begin position="40"/>
        <end position="56"/>
    </location>
</feature>
<protein>
    <submittedName>
        <fullName evidence="9">Rod shape-determining protein MreD</fullName>
    </submittedName>
</protein>